<dbReference type="Gene3D" id="3.20.20.105">
    <property type="entry name" value="Queuine tRNA-ribosyltransferase-like"/>
    <property type="match status" value="1"/>
</dbReference>
<proteinExistence type="predicted"/>
<dbReference type="Pfam" id="PF01702">
    <property type="entry name" value="TGT"/>
    <property type="match status" value="1"/>
</dbReference>
<feature type="domain" description="tRNA-guanine(15) transglycosylase-like" evidence="1">
    <location>
        <begin position="14"/>
        <end position="92"/>
    </location>
</feature>
<protein>
    <recommendedName>
        <fullName evidence="1">tRNA-guanine(15) transglycosylase-like domain-containing protein</fullName>
    </recommendedName>
</protein>
<evidence type="ECO:0000313" key="3">
    <source>
        <dbReference type="Proteomes" id="UP000054560"/>
    </source>
</evidence>
<accession>A0A0L0FIQ8</accession>
<dbReference type="SUPFAM" id="SSF51713">
    <property type="entry name" value="tRNA-guanine transglycosylase"/>
    <property type="match status" value="1"/>
</dbReference>
<dbReference type="AlphaFoldDB" id="A0A0L0FIQ8"/>
<dbReference type="OrthoDB" id="27601at2759"/>
<reference evidence="2 3" key="1">
    <citation type="submission" date="2011-02" db="EMBL/GenBank/DDBJ databases">
        <title>The Genome Sequence of Sphaeroforma arctica JP610.</title>
        <authorList>
            <consortium name="The Broad Institute Genome Sequencing Platform"/>
            <person name="Russ C."/>
            <person name="Cuomo C."/>
            <person name="Young S.K."/>
            <person name="Zeng Q."/>
            <person name="Gargeya S."/>
            <person name="Alvarado L."/>
            <person name="Berlin A."/>
            <person name="Chapman S.B."/>
            <person name="Chen Z."/>
            <person name="Freedman E."/>
            <person name="Gellesch M."/>
            <person name="Goldberg J."/>
            <person name="Griggs A."/>
            <person name="Gujja S."/>
            <person name="Heilman E."/>
            <person name="Heiman D."/>
            <person name="Howarth C."/>
            <person name="Mehta T."/>
            <person name="Neiman D."/>
            <person name="Pearson M."/>
            <person name="Roberts A."/>
            <person name="Saif S."/>
            <person name="Shea T."/>
            <person name="Shenoy N."/>
            <person name="Sisk P."/>
            <person name="Stolte C."/>
            <person name="Sykes S."/>
            <person name="White J."/>
            <person name="Yandava C."/>
            <person name="Burger G."/>
            <person name="Gray M.W."/>
            <person name="Holland P.W.H."/>
            <person name="King N."/>
            <person name="Lang F.B.F."/>
            <person name="Roger A.J."/>
            <person name="Ruiz-Trillo I."/>
            <person name="Haas B."/>
            <person name="Nusbaum C."/>
            <person name="Birren B."/>
        </authorList>
    </citation>
    <scope>NUCLEOTIDE SEQUENCE [LARGE SCALE GENOMIC DNA]</scope>
    <source>
        <strain evidence="2 3">JP610</strain>
    </source>
</reference>
<dbReference type="InterPro" id="IPR050852">
    <property type="entry name" value="Queuine_tRNA-ribosyltrfase"/>
</dbReference>
<dbReference type="eggNOG" id="KOG3909">
    <property type="taxonomic scope" value="Eukaryota"/>
</dbReference>
<dbReference type="PANTHER" id="PTHR46064:SF1">
    <property type="entry name" value="QUEUINE TRNA-RIBOSYLTRANSFERASE ACCESSORY SUBUNIT 2"/>
    <property type="match status" value="1"/>
</dbReference>
<keyword evidence="3" id="KW-1185">Reference proteome</keyword>
<dbReference type="RefSeq" id="XP_014149825.1">
    <property type="nucleotide sequence ID" value="XM_014294350.1"/>
</dbReference>
<dbReference type="NCBIfam" id="TIGR00449">
    <property type="entry name" value="tgt_general"/>
    <property type="match status" value="1"/>
</dbReference>
<dbReference type="GeneID" id="25912067"/>
<dbReference type="GO" id="GO:0006400">
    <property type="term" value="P:tRNA modification"/>
    <property type="evidence" value="ECO:0007669"/>
    <property type="project" value="InterPro"/>
</dbReference>
<dbReference type="EMBL" id="KQ243353">
    <property type="protein sequence ID" value="KNC75923.1"/>
    <property type="molecule type" value="Genomic_DNA"/>
</dbReference>
<sequence>MEPHPAEGTDRTRPLSLYDSVFSNDHTPLLPGCKCFACQHHTRSYLHHLLLTHEMLAQVLLMMHNMHHYWVFFESIRASITDSTFEQAAADFHGC</sequence>
<organism evidence="2 3">
    <name type="scientific">Sphaeroforma arctica JP610</name>
    <dbReference type="NCBI Taxonomy" id="667725"/>
    <lineage>
        <taxon>Eukaryota</taxon>
        <taxon>Ichthyosporea</taxon>
        <taxon>Ichthyophonida</taxon>
        <taxon>Sphaeroforma</taxon>
    </lineage>
</organism>
<dbReference type="PANTHER" id="PTHR46064">
    <property type="entry name" value="QUEUINE TRNA-RIBOSYLTRANSFERASE ACCESSORY SUBUNIT 2"/>
    <property type="match status" value="1"/>
</dbReference>
<dbReference type="Proteomes" id="UP000054560">
    <property type="component" value="Unassembled WGS sequence"/>
</dbReference>
<evidence type="ECO:0000259" key="1">
    <source>
        <dbReference type="Pfam" id="PF01702"/>
    </source>
</evidence>
<dbReference type="InterPro" id="IPR036511">
    <property type="entry name" value="TGT-like_sf"/>
</dbReference>
<name>A0A0L0FIQ8_9EUKA</name>
<gene>
    <name evidence="2" type="ORF">SARC_11563</name>
</gene>
<dbReference type="STRING" id="667725.A0A0L0FIQ8"/>
<evidence type="ECO:0000313" key="2">
    <source>
        <dbReference type="EMBL" id="KNC75923.1"/>
    </source>
</evidence>
<dbReference type="InterPro" id="IPR002616">
    <property type="entry name" value="tRNA_ribo_trans-like"/>
</dbReference>